<feature type="transmembrane region" description="Helical" evidence="13">
    <location>
        <begin position="163"/>
        <end position="181"/>
    </location>
</feature>
<protein>
    <recommendedName>
        <fullName evidence="17">Bile salt export pump</fullName>
    </recommendedName>
</protein>
<sequence>MKSLYFLYSDVSKINDGIGEQLAMLFQYAATFLTGFVIGFVKGWKLTLVVLAISPLMGLSAAMWSKIMAAFTNQELEAYAKAGAVAEEVLAAIRTVIAFGGQNKEIERYEKNLEDAKNIGIKKAITSNVSIGFAFLIIYSAYGLAFWYGTTLVIHEAFSTGDILTVFFSVTFAAFSFGHAAPNIEAFSTARGAAYSVFEIIDNEPKIDSFSTVGHKPDKIKGDIEFINVKFTYPSRPNVQVLKGLNLKIQSGQSVALVGSSGCGKSTTVQLIQRFYDPGEGSISIDGQDIRNLNTRYLRELIGVVSQEPVLFDTTIAENIRYGRDDVTMMEIEQATKEANAYNFIMELPDKFDTLVGERGTQLSGGQKQRIAIARALVRNPKILLLDEATSALDTESEAIVQAALDKEGTQHYDSSEQARTGRTTIIIAHRLSTIRNVDSIAGFNNGIITEQGSHSELIIREGIYHKLVSMQVNIRFILALGGCALINQQMSAICYFVTVDAAEDDDNENRNDGVPEDTPNLNHSGDKLEMGWFDDFKNSTGALTTRLASDASKVQGATGARLASLSQNIANMGTAIIISFIYGWQLTLLLLAIIPILAISSVIRMKMFTGHAIKDKADLEIAGKVSKMYCGCYRIVNSQCNGNITFKGIHFNYPTRPEVAVLQGLDITVEKGETLALVGSSGCGKSTSIQLLERFYDPQSGEVLCCVFVGYCLIVIIVYRLQCIDGSDVKALNIQWLRAQMGTVSQEPMLFDCSIAENIAYGDNSRKVKQEEIEQAAKEANIQSFIESLPDKYNTRVGDKGTQLSGGQKQRIAIARALIRQPKVLLLDEATSALDTESEKVVQEALDKAREGRTCIVIAHRLSTIQNADKIAVIQNGKVVELGTHQQLLQLK</sequence>
<dbReference type="Gene3D" id="3.40.50.300">
    <property type="entry name" value="P-loop containing nucleotide triphosphate hydrolases"/>
    <property type="match status" value="2"/>
</dbReference>
<evidence type="ECO:0000256" key="3">
    <source>
        <dbReference type="ARBA" id="ARBA00022448"/>
    </source>
</evidence>
<dbReference type="Pfam" id="PF00664">
    <property type="entry name" value="ABC_membrane"/>
    <property type="match status" value="2"/>
</dbReference>
<dbReference type="PANTHER" id="PTHR43394">
    <property type="entry name" value="ATP-DEPENDENT PERMEASE MDL1, MITOCHONDRIAL"/>
    <property type="match status" value="1"/>
</dbReference>
<dbReference type="SUPFAM" id="SSF90123">
    <property type="entry name" value="ABC transporter transmembrane region"/>
    <property type="match status" value="2"/>
</dbReference>
<evidence type="ECO:0000259" key="15">
    <source>
        <dbReference type="PROSITE" id="PS50929"/>
    </source>
</evidence>
<accession>A0A2G9RL80</accession>
<dbReference type="GO" id="GO:0016887">
    <property type="term" value="F:ATP hydrolysis activity"/>
    <property type="evidence" value="ECO:0007669"/>
    <property type="project" value="InterPro"/>
</dbReference>
<keyword evidence="9" id="KW-1278">Translocase</keyword>
<keyword evidence="8" id="KW-0067">ATP-binding</keyword>
<feature type="domain" description="ABC transporter" evidence="14">
    <location>
        <begin position="645"/>
        <end position="892"/>
    </location>
</feature>
<evidence type="ECO:0000256" key="5">
    <source>
        <dbReference type="ARBA" id="ARBA00022692"/>
    </source>
</evidence>
<feature type="transmembrane region" description="Helical" evidence="13">
    <location>
        <begin position="129"/>
        <end position="148"/>
    </location>
</feature>
<dbReference type="SMART" id="SM00382">
    <property type="entry name" value="AAA"/>
    <property type="match status" value="2"/>
</dbReference>
<dbReference type="AlphaFoldDB" id="A0A2G9RL80"/>
<dbReference type="PROSITE" id="PS00211">
    <property type="entry name" value="ABC_TRANSPORTER_1"/>
    <property type="match status" value="2"/>
</dbReference>
<evidence type="ECO:0000256" key="12">
    <source>
        <dbReference type="ARBA" id="ARBA00023180"/>
    </source>
</evidence>
<feature type="transmembrane region" description="Helical" evidence="13">
    <location>
        <begin position="704"/>
        <end position="722"/>
    </location>
</feature>
<dbReference type="Gene3D" id="1.20.1560.10">
    <property type="entry name" value="ABC transporter type 1, transmembrane domain"/>
    <property type="match status" value="2"/>
</dbReference>
<dbReference type="PROSITE" id="PS50929">
    <property type="entry name" value="ABC_TM1F"/>
    <property type="match status" value="2"/>
</dbReference>
<evidence type="ECO:0000256" key="2">
    <source>
        <dbReference type="ARBA" id="ARBA00007577"/>
    </source>
</evidence>
<dbReference type="FunFam" id="1.20.1560.10:FF:000018">
    <property type="entry name" value="ATP-binding cassette subfamily B member 11"/>
    <property type="match status" value="1"/>
</dbReference>
<dbReference type="SUPFAM" id="SSF52540">
    <property type="entry name" value="P-loop containing nucleoside triphosphate hydrolases"/>
    <property type="match status" value="2"/>
</dbReference>
<dbReference type="GO" id="GO:0005524">
    <property type="term" value="F:ATP binding"/>
    <property type="evidence" value="ECO:0007669"/>
    <property type="project" value="UniProtKB-KW"/>
</dbReference>
<evidence type="ECO:0000256" key="9">
    <source>
        <dbReference type="ARBA" id="ARBA00022967"/>
    </source>
</evidence>
<dbReference type="InterPro" id="IPR027417">
    <property type="entry name" value="P-loop_NTPase"/>
</dbReference>
<name>A0A2G9RL80_AQUCT</name>
<evidence type="ECO:0000259" key="14">
    <source>
        <dbReference type="PROSITE" id="PS50893"/>
    </source>
</evidence>
<keyword evidence="11 13" id="KW-0472">Membrane</keyword>
<evidence type="ECO:0000256" key="13">
    <source>
        <dbReference type="SAM" id="Phobius"/>
    </source>
</evidence>
<keyword evidence="7" id="KW-0547">Nucleotide-binding</keyword>
<dbReference type="EMBL" id="KV937050">
    <property type="protein sequence ID" value="PIO28666.1"/>
    <property type="molecule type" value="Genomic_DNA"/>
</dbReference>
<feature type="domain" description="ABC transporter" evidence="14">
    <location>
        <begin position="224"/>
        <end position="471"/>
    </location>
</feature>
<dbReference type="InterPro" id="IPR011527">
    <property type="entry name" value="ABC1_TM_dom"/>
</dbReference>
<keyword evidence="3" id="KW-0813">Transport</keyword>
<dbReference type="Pfam" id="PF00005">
    <property type="entry name" value="ABC_tran"/>
    <property type="match status" value="2"/>
</dbReference>
<feature type="domain" description="ABC transmembrane type-1" evidence="15">
    <location>
        <begin position="9"/>
        <end position="189"/>
    </location>
</feature>
<evidence type="ECO:0000256" key="8">
    <source>
        <dbReference type="ARBA" id="ARBA00022840"/>
    </source>
</evidence>
<comment type="similarity">
    <text evidence="2">Belongs to the ABC transporter superfamily. ABCB family. Multidrug resistance exporter (TC 3.A.1.201) subfamily.</text>
</comment>
<dbReference type="PROSITE" id="PS50893">
    <property type="entry name" value="ABC_TRANSPORTER_2"/>
    <property type="match status" value="2"/>
</dbReference>
<evidence type="ECO:0000256" key="7">
    <source>
        <dbReference type="ARBA" id="ARBA00022741"/>
    </source>
</evidence>
<feature type="domain" description="ABC transmembrane type-1" evidence="15">
    <location>
        <begin position="528"/>
        <end position="613"/>
    </location>
</feature>
<dbReference type="InterPro" id="IPR039421">
    <property type="entry name" value="Type_1_exporter"/>
</dbReference>
<evidence type="ECO:0000256" key="6">
    <source>
        <dbReference type="ARBA" id="ARBA00022737"/>
    </source>
</evidence>
<keyword evidence="4" id="KW-0597">Phosphoprotein</keyword>
<comment type="subcellular location">
    <subcellularLocation>
        <location evidence="1">Membrane</location>
        <topology evidence="1">Multi-pass membrane protein</topology>
    </subcellularLocation>
</comment>
<dbReference type="InterPro" id="IPR003593">
    <property type="entry name" value="AAA+_ATPase"/>
</dbReference>
<evidence type="ECO:0000256" key="11">
    <source>
        <dbReference type="ARBA" id="ARBA00023136"/>
    </source>
</evidence>
<feature type="transmembrane region" description="Helical" evidence="13">
    <location>
        <begin position="576"/>
        <end position="600"/>
    </location>
</feature>
<dbReference type="CDD" id="cd03249">
    <property type="entry name" value="ABC_MTABC3_MDL1_MDL2"/>
    <property type="match status" value="2"/>
</dbReference>
<dbReference type="InterPro" id="IPR036640">
    <property type="entry name" value="ABC1_TM_sf"/>
</dbReference>
<keyword evidence="12" id="KW-0325">Glycoprotein</keyword>
<dbReference type="InterPro" id="IPR017871">
    <property type="entry name" value="ABC_transporter-like_CS"/>
</dbReference>
<dbReference type="GO" id="GO:0015421">
    <property type="term" value="F:ABC-type oligopeptide transporter activity"/>
    <property type="evidence" value="ECO:0007669"/>
    <property type="project" value="TreeGrafter"/>
</dbReference>
<keyword evidence="10 13" id="KW-1133">Transmembrane helix</keyword>
<keyword evidence="6" id="KW-0677">Repeat</keyword>
<proteinExistence type="inferred from homology"/>
<gene>
    <name evidence="16" type="ORF">AB205_0139550</name>
</gene>
<reference evidence="16" key="1">
    <citation type="submission" date="2017-08" db="EMBL/GenBank/DDBJ databases">
        <title>Assembly of the North American Bullfrog Genome.</title>
        <authorList>
            <person name="Warren R.L."/>
            <person name="Vandervalk B.P."/>
            <person name="Kucuk E."/>
            <person name="Birol I."/>
            <person name="Helbing C."/>
            <person name="Pandoh P."/>
            <person name="Behsaz B."/>
            <person name="Mohamadi H."/>
            <person name="Chu J."/>
            <person name="Jackman S."/>
            <person name="Hammond S.A."/>
            <person name="Veldhoen N."/>
            <person name="Kirk H."/>
            <person name="Zhao Y."/>
            <person name="Coope R."/>
            <person name="Pleasance S."/>
            <person name="Moore R."/>
            <person name="Holt R."/>
        </authorList>
    </citation>
    <scope>NUCLEOTIDE SEQUENCE</scope>
    <source>
        <strain evidence="16">Bruno</strain>
        <tissue evidence="16">Liver</tissue>
    </source>
</reference>
<dbReference type="InterPro" id="IPR003439">
    <property type="entry name" value="ABC_transporter-like_ATP-bd"/>
</dbReference>
<organism evidence="16">
    <name type="scientific">Aquarana catesbeiana</name>
    <name type="common">American bullfrog</name>
    <name type="synonym">Rana catesbeiana</name>
    <dbReference type="NCBI Taxonomy" id="8400"/>
    <lineage>
        <taxon>Eukaryota</taxon>
        <taxon>Metazoa</taxon>
        <taxon>Chordata</taxon>
        <taxon>Craniata</taxon>
        <taxon>Vertebrata</taxon>
        <taxon>Euteleostomi</taxon>
        <taxon>Amphibia</taxon>
        <taxon>Batrachia</taxon>
        <taxon>Anura</taxon>
        <taxon>Neobatrachia</taxon>
        <taxon>Ranoidea</taxon>
        <taxon>Ranidae</taxon>
        <taxon>Aquarana</taxon>
    </lineage>
</organism>
<keyword evidence="5 13" id="KW-0812">Transmembrane</keyword>
<feature type="transmembrane region" description="Helical" evidence="13">
    <location>
        <begin position="21"/>
        <end position="40"/>
    </location>
</feature>
<evidence type="ECO:0000256" key="10">
    <source>
        <dbReference type="ARBA" id="ARBA00022989"/>
    </source>
</evidence>
<feature type="non-terminal residue" evidence="16">
    <location>
        <position position="893"/>
    </location>
</feature>
<evidence type="ECO:0008006" key="17">
    <source>
        <dbReference type="Google" id="ProtNLM"/>
    </source>
</evidence>
<dbReference type="FunFam" id="3.40.50.300:FF:000479">
    <property type="entry name" value="Multidrug resistance protein 1A"/>
    <property type="match status" value="2"/>
</dbReference>
<dbReference type="OrthoDB" id="6500128at2759"/>
<dbReference type="PANTHER" id="PTHR43394:SF28">
    <property type="entry name" value="ATP-BINDING CASSETTE SUBFAMILY B MEMBER 1"/>
    <property type="match status" value="1"/>
</dbReference>
<evidence type="ECO:0000313" key="16">
    <source>
        <dbReference type="EMBL" id="PIO28666.1"/>
    </source>
</evidence>
<evidence type="ECO:0000256" key="4">
    <source>
        <dbReference type="ARBA" id="ARBA00022553"/>
    </source>
</evidence>
<feature type="transmembrane region" description="Helical" evidence="13">
    <location>
        <begin position="46"/>
        <end position="64"/>
    </location>
</feature>
<dbReference type="GO" id="GO:0090374">
    <property type="term" value="P:oligopeptide export from mitochondrion"/>
    <property type="evidence" value="ECO:0007669"/>
    <property type="project" value="TreeGrafter"/>
</dbReference>
<evidence type="ECO:0000256" key="1">
    <source>
        <dbReference type="ARBA" id="ARBA00004141"/>
    </source>
</evidence>
<dbReference type="GO" id="GO:0005743">
    <property type="term" value="C:mitochondrial inner membrane"/>
    <property type="evidence" value="ECO:0007669"/>
    <property type="project" value="TreeGrafter"/>
</dbReference>